<keyword evidence="4" id="KW-1185">Reference proteome</keyword>
<gene>
    <name evidence="3" type="ORF">F5147DRAFT_43099</name>
</gene>
<feature type="transmembrane region" description="Helical" evidence="1">
    <location>
        <begin position="385"/>
        <end position="410"/>
    </location>
</feature>
<keyword evidence="2" id="KW-0732">Signal</keyword>
<evidence type="ECO:0008006" key="5">
    <source>
        <dbReference type="Google" id="ProtNLM"/>
    </source>
</evidence>
<dbReference type="AlphaFoldDB" id="A0A9P7JMA5"/>
<dbReference type="RefSeq" id="XP_041285732.1">
    <property type="nucleotide sequence ID" value="XM_041429810.1"/>
</dbReference>
<evidence type="ECO:0000313" key="3">
    <source>
        <dbReference type="EMBL" id="KAG2088939.1"/>
    </source>
</evidence>
<dbReference type="PANTHER" id="PTHR35043">
    <property type="entry name" value="TRANSCRIPTION FACTOR DOMAIN-CONTAINING PROTEIN"/>
    <property type="match status" value="1"/>
</dbReference>
<evidence type="ECO:0000313" key="4">
    <source>
        <dbReference type="Proteomes" id="UP000823399"/>
    </source>
</evidence>
<keyword evidence="1" id="KW-0812">Transmembrane</keyword>
<feature type="signal peptide" evidence="2">
    <location>
        <begin position="1"/>
        <end position="20"/>
    </location>
</feature>
<evidence type="ECO:0000256" key="2">
    <source>
        <dbReference type="SAM" id="SignalP"/>
    </source>
</evidence>
<protein>
    <recommendedName>
        <fullName evidence="5">Transmembrane protein</fullName>
    </recommendedName>
</protein>
<feature type="transmembrane region" description="Helical" evidence="1">
    <location>
        <begin position="457"/>
        <end position="481"/>
    </location>
</feature>
<organism evidence="3 4">
    <name type="scientific">Suillus discolor</name>
    <dbReference type="NCBI Taxonomy" id="1912936"/>
    <lineage>
        <taxon>Eukaryota</taxon>
        <taxon>Fungi</taxon>
        <taxon>Dikarya</taxon>
        <taxon>Basidiomycota</taxon>
        <taxon>Agaricomycotina</taxon>
        <taxon>Agaricomycetes</taxon>
        <taxon>Agaricomycetidae</taxon>
        <taxon>Boletales</taxon>
        <taxon>Suillineae</taxon>
        <taxon>Suillaceae</taxon>
        <taxon>Suillus</taxon>
    </lineage>
</organism>
<dbReference type="EMBL" id="JABBWM010000116">
    <property type="protein sequence ID" value="KAG2088939.1"/>
    <property type="molecule type" value="Genomic_DNA"/>
</dbReference>
<dbReference type="PANTHER" id="PTHR35043:SF8">
    <property type="entry name" value="DUF4220 DOMAIN-CONTAINING PROTEIN"/>
    <property type="match status" value="1"/>
</dbReference>
<dbReference type="GeneID" id="64692069"/>
<dbReference type="Proteomes" id="UP000823399">
    <property type="component" value="Unassembled WGS sequence"/>
</dbReference>
<evidence type="ECO:0000256" key="1">
    <source>
        <dbReference type="SAM" id="Phobius"/>
    </source>
</evidence>
<feature type="transmembrane region" description="Helical" evidence="1">
    <location>
        <begin position="44"/>
        <end position="64"/>
    </location>
</feature>
<feature type="transmembrane region" description="Helical" evidence="1">
    <location>
        <begin position="416"/>
        <end position="437"/>
    </location>
</feature>
<feature type="transmembrane region" description="Helical" evidence="1">
    <location>
        <begin position="262"/>
        <end position="280"/>
    </location>
</feature>
<comment type="caution">
    <text evidence="3">The sequence shown here is derived from an EMBL/GenBank/DDBJ whole genome shotgun (WGS) entry which is preliminary data.</text>
</comment>
<keyword evidence="1" id="KW-1133">Transmembrane helix</keyword>
<name>A0A9P7JMA5_9AGAM</name>
<feature type="transmembrane region" description="Helical" evidence="1">
    <location>
        <begin position="84"/>
        <end position="102"/>
    </location>
</feature>
<dbReference type="OrthoDB" id="9451547at2759"/>
<proteinExistence type="predicted"/>
<keyword evidence="1" id="KW-0472">Membrane</keyword>
<accession>A0A9P7JMA5</accession>
<feature type="chain" id="PRO_5040121272" description="Transmembrane protein" evidence="2">
    <location>
        <begin position="21"/>
        <end position="504"/>
    </location>
</feature>
<sequence>MRLVLFLFCISLYLAGVVQAARTTNTTDTTTNDSFKALLFTTRTIWTIISSSILTLFACTYSAIHPNIPSPKYSSSLDMIWRQLGIMIMALIAPELMVTWAMRQWLSAQQVTRQFEESGYPSVRSAFEERVSVETPGTRNPILLLFLRVNQGTARLHLLLVTGVSSVLVSPWRFLCALVGWVARRIQSEHSEPDSEVSTWTQTHSFFVLMGGFMLYAKGEPCRTLEHKHILRLIHEKCIDVPTITAKQIHDKSKGNAISKGLVMLQVAWFVMQLITRAVYHLEITQLEVGTLAFAALNFLTYAVWWDKPLDVQCPHPVYWKSTESRPEDHIDVSDKDEFARPRYLPRVFSPILELIGWADIPTSRKLQVPTFDGSIKLEVQDRMALLLAGYSMGTIFGGIHCMAWFFAFPTYEEQVLWRISTVATTCIPYLCFGAYLTAEIIDSIQHDSLMRVMRGLCLMICFPFAMLYIIARVVLLVLMFTTLRNLPPNAYKTVLWTSLVPHL</sequence>
<reference evidence="3" key="1">
    <citation type="journal article" date="2020" name="New Phytol.">
        <title>Comparative genomics reveals dynamic genome evolution in host specialist ectomycorrhizal fungi.</title>
        <authorList>
            <person name="Lofgren L.A."/>
            <person name="Nguyen N.H."/>
            <person name="Vilgalys R."/>
            <person name="Ruytinx J."/>
            <person name="Liao H.L."/>
            <person name="Branco S."/>
            <person name="Kuo A."/>
            <person name="LaButti K."/>
            <person name="Lipzen A."/>
            <person name="Andreopoulos W."/>
            <person name="Pangilinan J."/>
            <person name="Riley R."/>
            <person name="Hundley H."/>
            <person name="Na H."/>
            <person name="Barry K."/>
            <person name="Grigoriev I.V."/>
            <person name="Stajich J.E."/>
            <person name="Kennedy P.G."/>
        </authorList>
    </citation>
    <scope>NUCLEOTIDE SEQUENCE</scope>
    <source>
        <strain evidence="3">FC423</strain>
    </source>
</reference>
<feature type="transmembrane region" description="Helical" evidence="1">
    <location>
        <begin position="286"/>
        <end position="305"/>
    </location>
</feature>